<feature type="transmembrane region" description="Helical" evidence="8">
    <location>
        <begin position="221"/>
        <end position="238"/>
    </location>
</feature>
<evidence type="ECO:0000256" key="6">
    <source>
        <dbReference type="ARBA" id="ARBA00022989"/>
    </source>
</evidence>
<dbReference type="RefSeq" id="XP_011297177.1">
    <property type="nucleotide sequence ID" value="XM_011298875.1"/>
</dbReference>
<name>A0A9R1TV55_9HYME</name>
<feature type="transmembrane region" description="Helical" evidence="8">
    <location>
        <begin position="91"/>
        <end position="111"/>
    </location>
</feature>
<proteinExistence type="inferred from homology"/>
<dbReference type="AlphaFoldDB" id="A0A9R1TV55"/>
<protein>
    <recommendedName>
        <fullName evidence="8">Post-GPI attachment to proteins factor 3</fullName>
    </recommendedName>
</protein>
<dbReference type="GO" id="GO:0006506">
    <property type="term" value="P:GPI anchor biosynthetic process"/>
    <property type="evidence" value="ECO:0007669"/>
    <property type="project" value="UniProtKB-KW"/>
</dbReference>
<dbReference type="Pfam" id="PF04080">
    <property type="entry name" value="Per1"/>
    <property type="match status" value="1"/>
</dbReference>
<feature type="transmembrane region" description="Helical" evidence="8">
    <location>
        <begin position="190"/>
        <end position="209"/>
    </location>
</feature>
<accession>A0A9R1TV55</accession>
<feature type="chain" id="PRO_5040538827" description="Post-GPI attachment to proteins factor 3" evidence="8">
    <location>
        <begin position="21"/>
        <end position="318"/>
    </location>
</feature>
<keyword evidence="9" id="KW-1185">Reference proteome</keyword>
<dbReference type="InterPro" id="IPR007217">
    <property type="entry name" value="Per1-like"/>
</dbReference>
<evidence type="ECO:0000256" key="7">
    <source>
        <dbReference type="ARBA" id="ARBA00023136"/>
    </source>
</evidence>
<organism evidence="9 10">
    <name type="scientific">Fopius arisanus</name>
    <dbReference type="NCBI Taxonomy" id="64838"/>
    <lineage>
        <taxon>Eukaryota</taxon>
        <taxon>Metazoa</taxon>
        <taxon>Ecdysozoa</taxon>
        <taxon>Arthropoda</taxon>
        <taxon>Hexapoda</taxon>
        <taxon>Insecta</taxon>
        <taxon>Pterygota</taxon>
        <taxon>Neoptera</taxon>
        <taxon>Endopterygota</taxon>
        <taxon>Hymenoptera</taxon>
        <taxon>Apocrita</taxon>
        <taxon>Ichneumonoidea</taxon>
        <taxon>Braconidae</taxon>
        <taxon>Opiinae</taxon>
        <taxon>Fopius</taxon>
    </lineage>
</organism>
<dbReference type="Proteomes" id="UP000694866">
    <property type="component" value="Unplaced"/>
</dbReference>
<evidence type="ECO:0000256" key="1">
    <source>
        <dbReference type="ARBA" id="ARBA00004127"/>
    </source>
</evidence>
<dbReference type="GO" id="GO:0005789">
    <property type="term" value="C:endoplasmic reticulum membrane"/>
    <property type="evidence" value="ECO:0007669"/>
    <property type="project" value="TreeGrafter"/>
</dbReference>
<evidence type="ECO:0000256" key="4">
    <source>
        <dbReference type="ARBA" id="ARBA00022692"/>
    </source>
</evidence>
<keyword evidence="8" id="KW-0333">Golgi apparatus</keyword>
<dbReference type="GO" id="GO:0016788">
    <property type="term" value="F:hydrolase activity, acting on ester bonds"/>
    <property type="evidence" value="ECO:0007669"/>
    <property type="project" value="TreeGrafter"/>
</dbReference>
<dbReference type="PANTHER" id="PTHR13148">
    <property type="entry name" value="PER1-RELATED"/>
    <property type="match status" value="1"/>
</dbReference>
<feature type="transmembrane region" description="Helical" evidence="8">
    <location>
        <begin position="247"/>
        <end position="266"/>
    </location>
</feature>
<dbReference type="PANTHER" id="PTHR13148:SF0">
    <property type="entry name" value="POST-GPI ATTACHMENT TO PROTEINS FACTOR 3"/>
    <property type="match status" value="1"/>
</dbReference>
<comment type="subcellular location">
    <subcellularLocation>
        <location evidence="1">Endomembrane system</location>
        <topology evidence="1">Multi-pass membrane protein</topology>
    </subcellularLocation>
    <subcellularLocation>
        <location evidence="8">Golgi apparatus membrane</location>
        <topology evidence="8">Multi-pass membrane protein</topology>
    </subcellularLocation>
</comment>
<feature type="transmembrane region" description="Helical" evidence="8">
    <location>
        <begin position="162"/>
        <end position="183"/>
    </location>
</feature>
<reference evidence="10" key="1">
    <citation type="submission" date="2025-08" db="UniProtKB">
        <authorList>
            <consortium name="RefSeq"/>
        </authorList>
    </citation>
    <scope>IDENTIFICATION</scope>
    <source>
        <strain evidence="10">USDA-PBARC FA_bdor</strain>
        <tissue evidence="10">Whole organism</tissue>
    </source>
</reference>
<keyword evidence="5 8" id="KW-0732">Signal</keyword>
<keyword evidence="3 8" id="KW-0337">GPI-anchor biosynthesis</keyword>
<evidence type="ECO:0000313" key="9">
    <source>
        <dbReference type="Proteomes" id="UP000694866"/>
    </source>
</evidence>
<comment type="function">
    <text evidence="8">Involved in the lipid remodeling steps of GPI-anchor maturation.</text>
</comment>
<evidence type="ECO:0000313" key="10">
    <source>
        <dbReference type="RefSeq" id="XP_011297177.1"/>
    </source>
</evidence>
<feature type="signal peptide" evidence="8">
    <location>
        <begin position="1"/>
        <end position="20"/>
    </location>
</feature>
<keyword evidence="4 8" id="KW-0812">Transmembrane</keyword>
<comment type="similarity">
    <text evidence="2 8">Belongs to the PGAP3 family.</text>
</comment>
<evidence type="ECO:0000256" key="2">
    <source>
        <dbReference type="ARBA" id="ARBA00006387"/>
    </source>
</evidence>
<evidence type="ECO:0000256" key="3">
    <source>
        <dbReference type="ARBA" id="ARBA00022502"/>
    </source>
</evidence>
<dbReference type="KEGG" id="fas:105262962"/>
<keyword evidence="6 8" id="KW-1133">Transmembrane helix</keyword>
<evidence type="ECO:0000256" key="5">
    <source>
        <dbReference type="ARBA" id="ARBA00022729"/>
    </source>
</evidence>
<gene>
    <name evidence="10" type="primary">PGAP3</name>
</gene>
<feature type="transmembrane region" description="Helical" evidence="8">
    <location>
        <begin position="278"/>
        <end position="296"/>
    </location>
</feature>
<dbReference type="OrthoDB" id="419770at2759"/>
<feature type="transmembrane region" description="Helical" evidence="8">
    <location>
        <begin position="132"/>
        <end position="150"/>
    </location>
</feature>
<evidence type="ECO:0000256" key="8">
    <source>
        <dbReference type="RuleBase" id="RU365066"/>
    </source>
</evidence>
<keyword evidence="7 8" id="KW-0472">Membrane</keyword>
<dbReference type="GeneID" id="105262962"/>
<sequence>MLGFAIFLATIFGGFRGAQGSPGDNSQFYRQCLFRCYSESCRHNVQFEISEFSLFSWTCEENCKYDCMWETVGQFLEHGLQIPQFHGKWPFVRIIGLQEPASVIFSVLNLYGHFTMYRRFRREIRSSYPMSLMWTYLAVVCMNGWFWSAVFHSRDRPFTEVMDYSCAFTIVVTLLFCILVRIFHRRKKAFVVITCAYLSILFTHLSHLWSGRINYGYNMKLNIFCGFLTFVISMIWWYRNSRKLKHIYLLGWFNIISVAVTLLEVADFPPILWVFDAHSLWHAATAPLVYFLYRFMILDCQYLRKQDSLLIIDETHIE</sequence>
<dbReference type="CTD" id="93210"/>
<dbReference type="GO" id="GO:0000139">
    <property type="term" value="C:Golgi membrane"/>
    <property type="evidence" value="ECO:0007669"/>
    <property type="project" value="UniProtKB-SubCell"/>
</dbReference>